<keyword evidence="3" id="KW-1185">Reference proteome</keyword>
<protein>
    <submittedName>
        <fullName evidence="2">Uncharacterized protein</fullName>
    </submittedName>
</protein>
<accession>A0A8G0LD18</accession>
<organism evidence="2 3">
    <name type="scientific">Trichoderma simmonsii</name>
    <dbReference type="NCBI Taxonomy" id="1491479"/>
    <lineage>
        <taxon>Eukaryota</taxon>
        <taxon>Fungi</taxon>
        <taxon>Dikarya</taxon>
        <taxon>Ascomycota</taxon>
        <taxon>Pezizomycotina</taxon>
        <taxon>Sordariomycetes</taxon>
        <taxon>Hypocreomycetidae</taxon>
        <taxon>Hypocreales</taxon>
        <taxon>Hypocreaceae</taxon>
        <taxon>Trichoderma</taxon>
    </lineage>
</organism>
<evidence type="ECO:0000256" key="1">
    <source>
        <dbReference type="SAM" id="MobiDB-lite"/>
    </source>
</evidence>
<dbReference type="EMBL" id="CP075866">
    <property type="protein sequence ID" value="QYT00117.1"/>
    <property type="molecule type" value="Genomic_DNA"/>
</dbReference>
<proteinExistence type="predicted"/>
<name>A0A8G0LD18_9HYPO</name>
<dbReference type="AlphaFoldDB" id="A0A8G0LD18"/>
<dbReference type="Proteomes" id="UP000826661">
    <property type="component" value="Chromosome III"/>
</dbReference>
<evidence type="ECO:0000313" key="2">
    <source>
        <dbReference type="EMBL" id="QYT00117.1"/>
    </source>
</evidence>
<feature type="region of interest" description="Disordered" evidence="1">
    <location>
        <begin position="1"/>
        <end position="31"/>
    </location>
</feature>
<reference evidence="2 3" key="1">
    <citation type="journal article" date="2021" name="BMC Genomics">
        <title>Telomere-to-telomere genome assembly of asparaginase-producing Trichoderma simmonsii.</title>
        <authorList>
            <person name="Chung D."/>
            <person name="Kwon Y.M."/>
            <person name="Yang Y."/>
        </authorList>
    </citation>
    <scope>NUCLEOTIDE SEQUENCE [LARGE SCALE GENOMIC DNA]</scope>
    <source>
        <strain evidence="2 3">GH-Sj1</strain>
    </source>
</reference>
<sequence length="138" mass="15525">MARKSISGHIPDAVPPDQSLHHISDDDSILNDQSIAHTRRVSTRHSHGQAGYSIPDSWAHLSELAPISPVENPNESSLYRHRTLEEYRRAEEAFEQEHLESGPLDAREDQITTAEDNASKCSEKLRTWLCLPSTCIVM</sequence>
<evidence type="ECO:0000313" key="3">
    <source>
        <dbReference type="Proteomes" id="UP000826661"/>
    </source>
</evidence>
<gene>
    <name evidence="2" type="ORF">H0G86_007218</name>
</gene>